<keyword evidence="2" id="KW-0521">NADP</keyword>
<dbReference type="EMBL" id="JBBKZU010000014">
    <property type="protein sequence ID" value="MEJ8814742.1"/>
    <property type="molecule type" value="Genomic_DNA"/>
</dbReference>
<protein>
    <submittedName>
        <fullName evidence="5">SDR family oxidoreductase</fullName>
    </submittedName>
</protein>
<evidence type="ECO:0000256" key="1">
    <source>
        <dbReference type="ARBA" id="ARBA00006484"/>
    </source>
</evidence>
<evidence type="ECO:0000313" key="6">
    <source>
        <dbReference type="Proteomes" id="UP001365846"/>
    </source>
</evidence>
<name>A0ABU8VNL7_9BURK</name>
<dbReference type="InterPro" id="IPR052178">
    <property type="entry name" value="Sec_Metab_Biosynth_SDR"/>
</dbReference>
<dbReference type="CDD" id="cd05233">
    <property type="entry name" value="SDR_c"/>
    <property type="match status" value="1"/>
</dbReference>
<keyword evidence="6" id="KW-1185">Reference proteome</keyword>
<proteinExistence type="inferred from homology"/>
<dbReference type="PROSITE" id="PS00061">
    <property type="entry name" value="ADH_SHORT"/>
    <property type="match status" value="1"/>
</dbReference>
<reference evidence="5 6" key="1">
    <citation type="submission" date="2024-03" db="EMBL/GenBank/DDBJ databases">
        <title>Novel species of the genus Variovorax.</title>
        <authorList>
            <person name="Liu Q."/>
            <person name="Xin Y.-H."/>
        </authorList>
    </citation>
    <scope>NUCLEOTIDE SEQUENCE [LARGE SCALE GENOMIC DNA]</scope>
    <source>
        <strain evidence="5 6">KACC 18899</strain>
    </source>
</reference>
<dbReference type="InterPro" id="IPR057326">
    <property type="entry name" value="KR_dom"/>
</dbReference>
<evidence type="ECO:0000256" key="3">
    <source>
        <dbReference type="ARBA" id="ARBA00023002"/>
    </source>
</evidence>
<dbReference type="InterPro" id="IPR002347">
    <property type="entry name" value="SDR_fam"/>
</dbReference>
<dbReference type="RefSeq" id="WP_340359970.1">
    <property type="nucleotide sequence ID" value="NZ_JBBKZU010000014.1"/>
</dbReference>
<dbReference type="InterPro" id="IPR020904">
    <property type="entry name" value="Sc_DH/Rdtase_CS"/>
</dbReference>
<dbReference type="Pfam" id="PF13561">
    <property type="entry name" value="adh_short_C2"/>
    <property type="match status" value="1"/>
</dbReference>
<dbReference type="Gene3D" id="3.40.50.720">
    <property type="entry name" value="NAD(P)-binding Rossmann-like Domain"/>
    <property type="match status" value="1"/>
</dbReference>
<evidence type="ECO:0000313" key="5">
    <source>
        <dbReference type="EMBL" id="MEJ8814742.1"/>
    </source>
</evidence>
<accession>A0ABU8VNL7</accession>
<feature type="domain" description="Ketoreductase" evidence="4">
    <location>
        <begin position="6"/>
        <end position="183"/>
    </location>
</feature>
<dbReference type="PRINTS" id="PR00081">
    <property type="entry name" value="GDHRDH"/>
</dbReference>
<sequence length="258" mass="27393">MRFAGKTCLVTGGSRGLGFAVAQDLVEEGARVVIVGRDAAQLLKASEQLGSQTISVEADLSTQAGIDRVADALRNSIEELDVVYLNAGAGGFRSIREMDEATWDRIFDLNLKSSYFLLKALHPLISCGGAVVLCGSAAGRIANGSGLAAYGTSKAALEYLNRVLAAELVADGIRVNIVIPGGMDTDFGERTIGMTREMSDALRERIKAQVPMRREGEPKEVSSAVLFLASEEASYITGQSLVVDGGLTSFTHHDKKPQ</sequence>
<comment type="similarity">
    <text evidence="1">Belongs to the short-chain dehydrogenases/reductases (SDR) family.</text>
</comment>
<dbReference type="InterPro" id="IPR036291">
    <property type="entry name" value="NAD(P)-bd_dom_sf"/>
</dbReference>
<dbReference type="Proteomes" id="UP001365846">
    <property type="component" value="Unassembled WGS sequence"/>
</dbReference>
<dbReference type="PANTHER" id="PTHR43618:SF8">
    <property type="entry name" value="7ALPHA-HYDROXYSTEROID DEHYDROGENASE"/>
    <property type="match status" value="1"/>
</dbReference>
<comment type="caution">
    <text evidence="5">The sequence shown here is derived from an EMBL/GenBank/DDBJ whole genome shotgun (WGS) entry which is preliminary data.</text>
</comment>
<evidence type="ECO:0000256" key="2">
    <source>
        <dbReference type="ARBA" id="ARBA00022857"/>
    </source>
</evidence>
<dbReference type="PANTHER" id="PTHR43618">
    <property type="entry name" value="7-ALPHA-HYDROXYSTEROID DEHYDROGENASE"/>
    <property type="match status" value="1"/>
</dbReference>
<keyword evidence="3" id="KW-0560">Oxidoreductase</keyword>
<dbReference type="SUPFAM" id="SSF51735">
    <property type="entry name" value="NAD(P)-binding Rossmann-fold domains"/>
    <property type="match status" value="1"/>
</dbReference>
<dbReference type="SMART" id="SM00822">
    <property type="entry name" value="PKS_KR"/>
    <property type="match status" value="1"/>
</dbReference>
<organism evidence="5 6">
    <name type="scientific">Variovorax ureilyticus</name>
    <dbReference type="NCBI Taxonomy" id="1836198"/>
    <lineage>
        <taxon>Bacteria</taxon>
        <taxon>Pseudomonadati</taxon>
        <taxon>Pseudomonadota</taxon>
        <taxon>Betaproteobacteria</taxon>
        <taxon>Burkholderiales</taxon>
        <taxon>Comamonadaceae</taxon>
        <taxon>Variovorax</taxon>
    </lineage>
</organism>
<gene>
    <name evidence="5" type="ORF">WKW77_26970</name>
</gene>
<evidence type="ECO:0000259" key="4">
    <source>
        <dbReference type="SMART" id="SM00822"/>
    </source>
</evidence>